<evidence type="ECO:0000259" key="1">
    <source>
        <dbReference type="Pfam" id="PF16684"/>
    </source>
</evidence>
<feature type="non-terminal residue" evidence="2">
    <location>
        <position position="1"/>
    </location>
</feature>
<dbReference type="EMBL" id="FN545284">
    <property type="protein sequence ID" value="CBA76652.1"/>
    <property type="molecule type" value="Genomic_DNA"/>
</dbReference>
<dbReference type="InterPro" id="IPR032047">
    <property type="entry name" value="ResT/TelK_cat"/>
</dbReference>
<feature type="domain" description="Telomere resolvase ResT/TelK catalytic" evidence="1">
    <location>
        <begin position="205"/>
        <end position="423"/>
    </location>
</feature>
<dbReference type="Pfam" id="PF16684">
    <property type="entry name" value="ResT-TelK_cat"/>
    <property type="match status" value="1"/>
</dbReference>
<name>D2U4S0_9GAMM</name>
<accession>D2U4S0</accession>
<dbReference type="Gene3D" id="1.10.443.30">
    <property type="entry name" value="Telomere resolvase"/>
    <property type="match status" value="1"/>
</dbReference>
<sequence>NTMTKVRDKTKKVIEKAEIYKKSITSEIDSKKVRQSVYDIYANYVKRDFGLKENTALIEGKKIKTWYFLPDSEYSSGELSASRIASLLIKYRRALKSLGAINKKFIPSLNAAKKALIKAGVEQSIIYGLKPSLKIKTLEERIALLKRKYPRGSASGKGEMVRQALTSIKMYHPSYYRLAGAVSYVKSITNEQQKIRLKARHDEKIKINPHFLLNKAKFILDNPNSTWVQLTVALCAVTGRRPTEIMKTAKFRVDDKTPDNYIRFSGILKSRDRKFEEDFGEWNIPIFHDVNKIIKALRRLRFELKKQEKKSHESGGKGNYWTGGYLHYINQEGKNIVASIFDPKYTNDVDHNMAINQQYNGVLNNELRKWFESGDIEIKSLRAIYTKMVWEREKDTSSETYDSMTTRILCYSKDSISEAVKHYAAIELSEKTEKIETTTGTVKNYIPSEELMAKLEKANAIIEQRSARAPTLKTIHEWAKNKANLGLTLNELTPTYIRRYCRVGGKTINANTAKLYLNVIDNI</sequence>
<organism evidence="2">
    <name type="scientific">Arsenophonus nasoniae</name>
    <name type="common">son-killer infecting Nasonia vitripennis</name>
    <dbReference type="NCBI Taxonomy" id="638"/>
    <lineage>
        <taxon>Bacteria</taxon>
        <taxon>Pseudomonadati</taxon>
        <taxon>Pseudomonadota</taxon>
        <taxon>Gammaproteobacteria</taxon>
        <taxon>Enterobacterales</taxon>
        <taxon>Morganellaceae</taxon>
        <taxon>Arsenophonus</taxon>
    </lineage>
</organism>
<evidence type="ECO:0000313" key="2">
    <source>
        <dbReference type="EMBL" id="CBA76652.1"/>
    </source>
</evidence>
<dbReference type="InterPro" id="IPR038280">
    <property type="entry name" value="ResT/TelK_cat_sf"/>
</dbReference>
<proteinExistence type="predicted"/>
<dbReference type="AlphaFoldDB" id="D2U4S0"/>
<protein>
    <submittedName>
        <fullName evidence="2">Telomere resolvase</fullName>
    </submittedName>
</protein>
<gene>
    <name evidence="2" type="primary">resT</name>
    <name evidence="2" type="ORF">ARN_37020</name>
</gene>
<reference evidence="2" key="1">
    <citation type="journal article" date="2010" name="Insect Mol. Biol.">
        <title>The draft genome sequence of Arsenophonus nasoniae, son-killer bacterium of Nasonia vitripennis, reveals genes associated with virulence and symbiosis.</title>
        <authorList>
            <person name="Wilkes T."/>
            <person name="Darby A.C."/>
            <person name="Choi J."/>
            <person name="Colborne J.K."/>
            <person name="Werren J.H."/>
            <person name="Hurst G.D.D."/>
        </authorList>
    </citation>
    <scope>NUCLEOTIDE SEQUENCE</scope>
</reference>